<feature type="domain" description="Metallo-beta-lactamase" evidence="7">
    <location>
        <begin position="156"/>
        <end position="211"/>
    </location>
</feature>
<reference evidence="9 10" key="2">
    <citation type="submission" date="2009-03" db="EMBL/GenBank/DDBJ databases">
        <title>Draft genome sequence of Roseburia inulinivorans (DSM 16841).</title>
        <authorList>
            <person name="Sudarsanam P."/>
            <person name="Ley R."/>
            <person name="Guruge J."/>
            <person name="Turnbaugh P.J."/>
            <person name="Mahowald M."/>
            <person name="Liep D."/>
            <person name="Gordon J."/>
        </authorList>
    </citation>
    <scope>NUCLEOTIDE SEQUENCE [LARGE SCALE GENOMIC DNA]</scope>
    <source>
        <strain evidence="9 10">DSM 16841</strain>
    </source>
</reference>
<sequence length="395" mass="44396">MSFAIQLATVPLTAYFFYEVPVWSMLINFFVLPIIGVLLFLGLLGGFVGLLSVRAAGILFVPCHWILVFYEKVCRLSVSLPGAVWITGQPDWQKLLLFYLILGAVLFAMKKMKQRRGFVFIGCFMLLAVLHNPVKGFELDVLDVGQGDGMYLHTKEGTNFFFDGGSTDVSKVGTYRMLPFLKAKGVKKIDYWIVSHTDADHISGLKEILQAEYEIDHIVFSKYVLNDEAYQELLALAQTYGTEILKMDCGDIFTDGEAGLRCIFPDQTYKSDDKNALSLVLRYEDQEFSGIFTGDISSTEEQYLVEHKKAGSVTFYKAAHHGSRYSNSRDFLMALSPEITTISCGENNRYGHPGEEALCNIKESGSAVYETMECGRIRIHMENGKPVVEKFLEGR</sequence>
<dbReference type="eggNOG" id="COG2333">
    <property type="taxonomic scope" value="Bacteria"/>
</dbReference>
<gene>
    <name evidence="9" type="ORF">ROSEINA2194_03950</name>
</gene>
<protein>
    <recommendedName>
        <fullName evidence="11">DNA internalization competence protein ComEC/Rec2-like protein</fullName>
    </recommendedName>
</protein>
<evidence type="ECO:0000313" key="10">
    <source>
        <dbReference type="Proteomes" id="UP000003561"/>
    </source>
</evidence>
<feature type="transmembrane region" description="Helical" evidence="6">
    <location>
        <begin position="20"/>
        <end position="44"/>
    </location>
</feature>
<comment type="subcellular location">
    <subcellularLocation>
        <location evidence="1">Cell membrane</location>
        <topology evidence="1">Multi-pass membrane protein</topology>
    </subcellularLocation>
</comment>
<dbReference type="Gene3D" id="3.60.15.10">
    <property type="entry name" value="Ribonuclease Z/Hydroxyacylglutathione hydrolase-like"/>
    <property type="match status" value="1"/>
</dbReference>
<dbReference type="Proteomes" id="UP000003561">
    <property type="component" value="Unassembled WGS sequence"/>
</dbReference>
<accession>C0FYW0</accession>
<dbReference type="PANTHER" id="PTHR30619">
    <property type="entry name" value="DNA INTERNALIZATION/COMPETENCE PROTEIN COMEC/REC2"/>
    <property type="match status" value="1"/>
</dbReference>
<dbReference type="SUPFAM" id="SSF56281">
    <property type="entry name" value="Metallo-hydrolase/oxidoreductase"/>
    <property type="match status" value="1"/>
</dbReference>
<dbReference type="InterPro" id="IPR001279">
    <property type="entry name" value="Metallo-B-lactamas"/>
</dbReference>
<evidence type="ECO:0000256" key="1">
    <source>
        <dbReference type="ARBA" id="ARBA00004651"/>
    </source>
</evidence>
<organism evidence="9 10">
    <name type="scientific">Roseburia inulinivorans DSM 16841</name>
    <dbReference type="NCBI Taxonomy" id="622312"/>
    <lineage>
        <taxon>Bacteria</taxon>
        <taxon>Bacillati</taxon>
        <taxon>Bacillota</taxon>
        <taxon>Clostridia</taxon>
        <taxon>Lachnospirales</taxon>
        <taxon>Lachnospiraceae</taxon>
        <taxon>Roseburia</taxon>
    </lineage>
</organism>
<dbReference type="PANTHER" id="PTHR30619:SF1">
    <property type="entry name" value="RECOMBINATION PROTEIN 2"/>
    <property type="match status" value="1"/>
</dbReference>
<reference evidence="9 10" key="1">
    <citation type="submission" date="2009-02" db="EMBL/GenBank/DDBJ databases">
        <authorList>
            <person name="Fulton L."/>
            <person name="Clifton S."/>
            <person name="Fulton B."/>
            <person name="Xu J."/>
            <person name="Minx P."/>
            <person name="Pepin K.H."/>
            <person name="Johnson M."/>
            <person name="Bhonagiri V."/>
            <person name="Nash W.E."/>
            <person name="Mardis E.R."/>
            <person name="Wilson R.K."/>
        </authorList>
    </citation>
    <scope>NUCLEOTIDE SEQUENCE [LARGE SCALE GENOMIC DNA]</scope>
    <source>
        <strain evidence="9 10">DSM 16841</strain>
    </source>
</reference>
<evidence type="ECO:0000256" key="2">
    <source>
        <dbReference type="ARBA" id="ARBA00022475"/>
    </source>
</evidence>
<dbReference type="Pfam" id="PF03772">
    <property type="entry name" value="Competence"/>
    <property type="match status" value="1"/>
</dbReference>
<keyword evidence="2" id="KW-1003">Cell membrane</keyword>
<dbReference type="EMBL" id="ACFY01000159">
    <property type="protein sequence ID" value="EEG92210.1"/>
    <property type="molecule type" value="Genomic_DNA"/>
</dbReference>
<evidence type="ECO:0000256" key="4">
    <source>
        <dbReference type="ARBA" id="ARBA00022989"/>
    </source>
</evidence>
<feature type="transmembrane region" description="Helical" evidence="6">
    <location>
        <begin position="92"/>
        <end position="109"/>
    </location>
</feature>
<keyword evidence="4 6" id="KW-1133">Transmembrane helix</keyword>
<name>C0FYW0_9FIRM</name>
<evidence type="ECO:0000256" key="3">
    <source>
        <dbReference type="ARBA" id="ARBA00022692"/>
    </source>
</evidence>
<evidence type="ECO:0000313" key="9">
    <source>
        <dbReference type="EMBL" id="EEG92210.1"/>
    </source>
</evidence>
<dbReference type="InterPro" id="IPR036866">
    <property type="entry name" value="RibonucZ/Hydroxyglut_hydro"/>
</dbReference>
<dbReference type="InterPro" id="IPR052159">
    <property type="entry name" value="Competence_DNA_uptake"/>
</dbReference>
<evidence type="ECO:0008006" key="11">
    <source>
        <dbReference type="Google" id="ProtNLM"/>
    </source>
</evidence>
<dbReference type="RefSeq" id="WP_009860935.1">
    <property type="nucleotide sequence ID" value="NZ_ACFY01000159.1"/>
</dbReference>
<feature type="transmembrane region" description="Helical" evidence="6">
    <location>
        <begin position="51"/>
        <end position="70"/>
    </location>
</feature>
<dbReference type="eggNOG" id="COG0658">
    <property type="taxonomic scope" value="Bacteria"/>
</dbReference>
<dbReference type="InterPro" id="IPR035681">
    <property type="entry name" value="ComA-like_MBL"/>
</dbReference>
<dbReference type="GO" id="GO:0005886">
    <property type="term" value="C:plasma membrane"/>
    <property type="evidence" value="ECO:0007669"/>
    <property type="project" value="UniProtKB-SubCell"/>
</dbReference>
<evidence type="ECO:0000256" key="6">
    <source>
        <dbReference type="SAM" id="Phobius"/>
    </source>
</evidence>
<dbReference type="AlphaFoldDB" id="C0FYW0"/>
<comment type="caution">
    <text evidence="9">The sequence shown here is derived from an EMBL/GenBank/DDBJ whole genome shotgun (WGS) entry which is preliminary data.</text>
</comment>
<proteinExistence type="predicted"/>
<feature type="domain" description="ComEC/Rec2-related protein" evidence="8">
    <location>
        <begin position="1"/>
        <end position="109"/>
    </location>
</feature>
<evidence type="ECO:0000259" key="7">
    <source>
        <dbReference type="Pfam" id="PF00753"/>
    </source>
</evidence>
<evidence type="ECO:0000256" key="5">
    <source>
        <dbReference type="ARBA" id="ARBA00023136"/>
    </source>
</evidence>
<dbReference type="Pfam" id="PF00753">
    <property type="entry name" value="Lactamase_B"/>
    <property type="match status" value="1"/>
</dbReference>
<keyword evidence="5 6" id="KW-0472">Membrane</keyword>
<dbReference type="InterPro" id="IPR004477">
    <property type="entry name" value="ComEC_N"/>
</dbReference>
<evidence type="ECO:0000259" key="8">
    <source>
        <dbReference type="Pfam" id="PF03772"/>
    </source>
</evidence>
<keyword evidence="3 6" id="KW-0812">Transmembrane</keyword>
<feature type="transmembrane region" description="Helical" evidence="6">
    <location>
        <begin position="116"/>
        <end position="134"/>
    </location>
</feature>
<dbReference type="CDD" id="cd07731">
    <property type="entry name" value="ComA-like_MBL-fold"/>
    <property type="match status" value="1"/>
</dbReference>